<organism evidence="6">
    <name type="scientific">Chlorella variabilis</name>
    <name type="common">Green alga</name>
    <dbReference type="NCBI Taxonomy" id="554065"/>
    <lineage>
        <taxon>Eukaryota</taxon>
        <taxon>Viridiplantae</taxon>
        <taxon>Chlorophyta</taxon>
        <taxon>core chlorophytes</taxon>
        <taxon>Trebouxiophyceae</taxon>
        <taxon>Chlorellales</taxon>
        <taxon>Chlorellaceae</taxon>
        <taxon>Chlorella clade</taxon>
        <taxon>Chlorella</taxon>
    </lineage>
</organism>
<feature type="region of interest" description="Disordered" evidence="4">
    <location>
        <begin position="302"/>
        <end position="322"/>
    </location>
</feature>
<dbReference type="Gene3D" id="1.25.40.20">
    <property type="entry name" value="Ankyrin repeat-containing domain"/>
    <property type="match status" value="1"/>
</dbReference>
<dbReference type="eggNOG" id="KOG2319">
    <property type="taxonomic scope" value="Eukaryota"/>
</dbReference>
<dbReference type="Pfam" id="PF12796">
    <property type="entry name" value="Ank_2"/>
    <property type="match status" value="1"/>
</dbReference>
<feature type="repeat" description="ANK" evidence="3">
    <location>
        <begin position="51"/>
        <end position="83"/>
    </location>
</feature>
<protein>
    <submittedName>
        <fullName evidence="5">Expressed protein</fullName>
    </submittedName>
</protein>
<dbReference type="OrthoDB" id="512752at2759"/>
<keyword evidence="2 3" id="KW-0040">ANK repeat</keyword>
<feature type="compositionally biased region" description="Low complexity" evidence="4">
    <location>
        <begin position="419"/>
        <end position="438"/>
    </location>
</feature>
<evidence type="ECO:0000313" key="6">
    <source>
        <dbReference type="Proteomes" id="UP000008141"/>
    </source>
</evidence>
<dbReference type="PANTHER" id="PTHR24171">
    <property type="entry name" value="ANKYRIN REPEAT DOMAIN-CONTAINING PROTEIN 39-RELATED"/>
    <property type="match status" value="1"/>
</dbReference>
<dbReference type="GeneID" id="17355058"/>
<dbReference type="RefSeq" id="XP_005847686.1">
    <property type="nucleotide sequence ID" value="XM_005847624.1"/>
</dbReference>
<evidence type="ECO:0000256" key="4">
    <source>
        <dbReference type="SAM" id="MobiDB-lite"/>
    </source>
</evidence>
<feature type="repeat" description="ANK" evidence="3">
    <location>
        <begin position="86"/>
        <end position="118"/>
    </location>
</feature>
<evidence type="ECO:0000256" key="3">
    <source>
        <dbReference type="PROSITE-ProRule" id="PRU00023"/>
    </source>
</evidence>
<dbReference type="PANTHER" id="PTHR24171:SF10">
    <property type="entry name" value="ANKYRIN REPEAT DOMAIN-CONTAINING PROTEIN 29-LIKE"/>
    <property type="match status" value="1"/>
</dbReference>
<dbReference type="CDD" id="cd16646">
    <property type="entry name" value="mRING-HC-C2H2C4_MDM2-like"/>
    <property type="match status" value="1"/>
</dbReference>
<dbReference type="Proteomes" id="UP000008141">
    <property type="component" value="Unassembled WGS sequence"/>
</dbReference>
<feature type="region of interest" description="Disordered" evidence="4">
    <location>
        <begin position="470"/>
        <end position="493"/>
    </location>
</feature>
<dbReference type="PROSITE" id="PS50088">
    <property type="entry name" value="ANK_REPEAT"/>
    <property type="match status" value="2"/>
</dbReference>
<dbReference type="EMBL" id="GL433844">
    <property type="protein sequence ID" value="EFN55584.1"/>
    <property type="molecule type" value="Genomic_DNA"/>
</dbReference>
<name>E1ZF01_CHLVA</name>
<dbReference type="InterPro" id="IPR036770">
    <property type="entry name" value="Ankyrin_rpt-contain_sf"/>
</dbReference>
<sequence>MGANLSTPEKIAKLCRSGDSANLQLLLTDLQRNDSQFRANRARYIEVADEHGNTPLTLAAARGHLPCVKLLLQFGANVHHVNQKPDGGSALHEAVAHKHEAVVELLLRSGANPFVENCKAPPSRQLTHCVFLAYKTLANTAPSCRVWLDGARAREVYNPKAEARLQPSGGGGPRVAQAGITLHRKHELPSGVYTTGGHAGGGMNPPEGYTFYLRPDDGRQMSINALDKLIRTVNNRGFPVDASPASGGPAAAAGAAAAGPAAAAAQQQQPAARPQLPPAQAGPLYSSLMGVAAGATAASMANTPGTWSTQEAAQQDGTESDEQIARRLQPWLLGLGAANICCPFVPALCRPWVQEEYDAELPPPAVAAPSAPPPATAAPPAADYLTGGAFYPQVHFGDGQAHAAGPPAALQQHDTLQHAASAASAGTAASSAPETPAGVGVENLHSFGRPTAPALLDLDYPAGPLAAGVAGGGGASAPPQHLPLSTSGRRMSAPRLQDDAWLADVPAAPPSRPASESGAAAAAGAADTDDSSVCVFCMDAAATAGVLHGESVHRCLCRECAVHLKESNVQLCPMCRDPVEAYIMRVF</sequence>
<feature type="compositionally biased region" description="Polar residues" evidence="4">
    <location>
        <begin position="302"/>
        <end position="317"/>
    </location>
</feature>
<dbReference type="AlphaFoldDB" id="E1ZF01"/>
<accession>E1ZF01</accession>
<dbReference type="InterPro" id="IPR002110">
    <property type="entry name" value="Ankyrin_rpt"/>
</dbReference>
<reference evidence="5 6" key="1">
    <citation type="journal article" date="2010" name="Plant Cell">
        <title>The Chlorella variabilis NC64A genome reveals adaptation to photosymbiosis, coevolution with viruses, and cryptic sex.</title>
        <authorList>
            <person name="Blanc G."/>
            <person name="Duncan G."/>
            <person name="Agarkova I."/>
            <person name="Borodovsky M."/>
            <person name="Gurnon J."/>
            <person name="Kuo A."/>
            <person name="Lindquist E."/>
            <person name="Lucas S."/>
            <person name="Pangilinan J."/>
            <person name="Polle J."/>
            <person name="Salamov A."/>
            <person name="Terry A."/>
            <person name="Yamada T."/>
            <person name="Dunigan D.D."/>
            <person name="Grigoriev I.V."/>
            <person name="Claverie J.M."/>
            <person name="Van Etten J.L."/>
        </authorList>
    </citation>
    <scope>NUCLEOTIDE SEQUENCE [LARGE SCALE GENOMIC DNA]</scope>
    <source>
        <strain evidence="5 6">NC64A</strain>
    </source>
</reference>
<evidence type="ECO:0000256" key="1">
    <source>
        <dbReference type="ARBA" id="ARBA00022737"/>
    </source>
</evidence>
<dbReference type="InterPro" id="IPR013083">
    <property type="entry name" value="Znf_RING/FYVE/PHD"/>
</dbReference>
<evidence type="ECO:0000256" key="2">
    <source>
        <dbReference type="ARBA" id="ARBA00023043"/>
    </source>
</evidence>
<dbReference type="KEGG" id="cvr:CHLNCDRAFT_134099"/>
<dbReference type="SMART" id="SM00248">
    <property type="entry name" value="ANK"/>
    <property type="match status" value="2"/>
</dbReference>
<gene>
    <name evidence="5" type="ORF">CHLNCDRAFT_134099</name>
</gene>
<keyword evidence="1" id="KW-0677">Repeat</keyword>
<evidence type="ECO:0000313" key="5">
    <source>
        <dbReference type="EMBL" id="EFN55584.1"/>
    </source>
</evidence>
<dbReference type="InParanoid" id="E1ZF01"/>
<dbReference type="OMA" id="AANICCP"/>
<feature type="region of interest" description="Disordered" evidence="4">
    <location>
        <begin position="401"/>
        <end position="444"/>
    </location>
</feature>
<dbReference type="SUPFAM" id="SSF48403">
    <property type="entry name" value="Ankyrin repeat"/>
    <property type="match status" value="1"/>
</dbReference>
<dbReference type="PROSITE" id="PS50297">
    <property type="entry name" value="ANK_REP_REGION"/>
    <property type="match status" value="2"/>
</dbReference>
<dbReference type="Pfam" id="PF13920">
    <property type="entry name" value="zf-C3HC4_3"/>
    <property type="match status" value="1"/>
</dbReference>
<proteinExistence type="predicted"/>
<dbReference type="STRING" id="554065.E1ZF01"/>
<keyword evidence="6" id="KW-1185">Reference proteome</keyword>
<dbReference type="Gene3D" id="3.30.40.10">
    <property type="entry name" value="Zinc/RING finger domain, C3HC4 (zinc finger)"/>
    <property type="match status" value="1"/>
</dbReference>